<dbReference type="EMBL" id="BMXS01000019">
    <property type="protein sequence ID" value="GGY01796.1"/>
    <property type="molecule type" value="Genomic_DNA"/>
</dbReference>
<evidence type="ECO:0000313" key="2">
    <source>
        <dbReference type="EMBL" id="GGY01796.1"/>
    </source>
</evidence>
<accession>A0ABQ2Z358</accession>
<comment type="caution">
    <text evidence="2">The sequence shown here is derived from an EMBL/GenBank/DDBJ whole genome shotgun (WGS) entry which is preliminary data.</text>
</comment>
<organism evidence="2 3">
    <name type="scientific">Litchfieldella qijiaojingensis</name>
    <dbReference type="NCBI Taxonomy" id="980347"/>
    <lineage>
        <taxon>Bacteria</taxon>
        <taxon>Pseudomonadati</taxon>
        <taxon>Pseudomonadota</taxon>
        <taxon>Gammaproteobacteria</taxon>
        <taxon>Oceanospirillales</taxon>
        <taxon>Halomonadaceae</taxon>
        <taxon>Litchfieldella</taxon>
    </lineage>
</organism>
<name>A0ABQ2Z358_9GAMM</name>
<proteinExistence type="predicted"/>
<keyword evidence="3" id="KW-1185">Reference proteome</keyword>
<evidence type="ECO:0000256" key="1">
    <source>
        <dbReference type="SAM" id="MobiDB-lite"/>
    </source>
</evidence>
<evidence type="ECO:0000313" key="3">
    <source>
        <dbReference type="Proteomes" id="UP000653056"/>
    </source>
</evidence>
<dbReference type="InterPro" id="IPR025157">
    <property type="entry name" value="Hemagglutinin_rpt"/>
</dbReference>
<feature type="region of interest" description="Disordered" evidence="1">
    <location>
        <begin position="94"/>
        <end position="136"/>
    </location>
</feature>
<feature type="region of interest" description="Disordered" evidence="1">
    <location>
        <begin position="207"/>
        <end position="245"/>
    </location>
</feature>
<dbReference type="Proteomes" id="UP000653056">
    <property type="component" value="Unassembled WGS sequence"/>
</dbReference>
<sequence>MTLFGATSGATLNLSYERDRARDRAVNYTNSEVHADRLTIDSVGDTNLIGGTVRAEQDLQARIGGDLVIASRQNRSSGGSAGYGVSAGISLGQSEGGEADALSDPNGNSSSARHDPGDLDTVTGVSGGASQHRGSYVNSDTVVSSLTSGGTADIDVEGNTHLSGSTLATVDEQGNDLGQLNLTTGSLSYDHLTIRTTAGRAAQAYPPTWGLVPRPRSPACRRGPTARASIPAGSPPPTAAATSEA</sequence>
<protein>
    <submittedName>
        <fullName evidence="2">Uncharacterized protein</fullName>
    </submittedName>
</protein>
<dbReference type="Pfam" id="PF13332">
    <property type="entry name" value="Fil_haemagg_2"/>
    <property type="match status" value="1"/>
</dbReference>
<reference evidence="3" key="1">
    <citation type="journal article" date="2019" name="Int. J. Syst. Evol. Microbiol.">
        <title>The Global Catalogue of Microorganisms (GCM) 10K type strain sequencing project: providing services to taxonomists for standard genome sequencing and annotation.</title>
        <authorList>
            <consortium name="The Broad Institute Genomics Platform"/>
            <consortium name="The Broad Institute Genome Sequencing Center for Infectious Disease"/>
            <person name="Wu L."/>
            <person name="Ma J."/>
        </authorList>
    </citation>
    <scope>NUCLEOTIDE SEQUENCE [LARGE SCALE GENOMIC DNA]</scope>
    <source>
        <strain evidence="3">KCTC 22228</strain>
    </source>
</reference>
<gene>
    <name evidence="2" type="ORF">GCM10007160_32110</name>
</gene>